<dbReference type="PROSITE" id="PS51186">
    <property type="entry name" value="GNAT"/>
    <property type="match status" value="1"/>
</dbReference>
<dbReference type="CDD" id="cd04301">
    <property type="entry name" value="NAT_SF"/>
    <property type="match status" value="1"/>
</dbReference>
<dbReference type="InterPro" id="IPR016181">
    <property type="entry name" value="Acyl_CoA_acyltransferase"/>
</dbReference>
<name>A0A1F8CUU2_9BACT</name>
<proteinExistence type="predicted"/>
<dbReference type="GO" id="GO:0016747">
    <property type="term" value="F:acyltransferase activity, transferring groups other than amino-acyl groups"/>
    <property type="evidence" value="ECO:0007669"/>
    <property type="project" value="InterPro"/>
</dbReference>
<protein>
    <recommendedName>
        <fullName evidence="1">N-acetyltransferase domain-containing protein</fullName>
    </recommendedName>
</protein>
<dbReference type="InterPro" id="IPR000182">
    <property type="entry name" value="GNAT_dom"/>
</dbReference>
<accession>A0A1F8CUU2</accession>
<dbReference type="AlphaFoldDB" id="A0A1F8CUU2"/>
<dbReference type="PANTHER" id="PTHR43415:SF3">
    <property type="entry name" value="GNAT-FAMILY ACETYLTRANSFERASE"/>
    <property type="match status" value="1"/>
</dbReference>
<dbReference type="EMBL" id="MGHZ01000042">
    <property type="protein sequence ID" value="OGM79856.1"/>
    <property type="molecule type" value="Genomic_DNA"/>
</dbReference>
<sequence length="182" mass="20901">MKSRIVYKGRLATGLDIVVRYPQATDLMAMWRYINILSKEKTYITFQGEKISLKHEREYLKGQLEKVEKKECAQLLLFAGEKLAGISSIDLNNRIQAHVGVFGITILKEFRGIGFGKLLMKLVLNEAKKLPKLKIVTLQVFAENGKAVKMYEDFGFKEYGRLPEGNLYKGKLVDDILMYKNF</sequence>
<dbReference type="Pfam" id="PF00583">
    <property type="entry name" value="Acetyltransf_1"/>
    <property type="match status" value="1"/>
</dbReference>
<dbReference type="PANTHER" id="PTHR43415">
    <property type="entry name" value="SPERMIDINE N(1)-ACETYLTRANSFERASE"/>
    <property type="match status" value="1"/>
</dbReference>
<dbReference type="SUPFAM" id="SSF55729">
    <property type="entry name" value="Acyl-CoA N-acyltransferases (Nat)"/>
    <property type="match status" value="1"/>
</dbReference>
<evidence type="ECO:0000313" key="2">
    <source>
        <dbReference type="EMBL" id="OGM79856.1"/>
    </source>
</evidence>
<comment type="caution">
    <text evidence="2">The sequence shown here is derived from an EMBL/GenBank/DDBJ whole genome shotgun (WGS) entry which is preliminary data.</text>
</comment>
<organism evidence="2 3">
    <name type="scientific">Candidatus Woesebacteria bacterium RIFOXYB1_FULL_40_26</name>
    <dbReference type="NCBI Taxonomy" id="1802539"/>
    <lineage>
        <taxon>Bacteria</taxon>
        <taxon>Candidatus Woeseibacteriota</taxon>
    </lineage>
</organism>
<reference evidence="2 3" key="1">
    <citation type="journal article" date="2016" name="Nat. Commun.">
        <title>Thousands of microbial genomes shed light on interconnected biogeochemical processes in an aquifer system.</title>
        <authorList>
            <person name="Anantharaman K."/>
            <person name="Brown C.T."/>
            <person name="Hug L.A."/>
            <person name="Sharon I."/>
            <person name="Castelle C.J."/>
            <person name="Probst A.J."/>
            <person name="Thomas B.C."/>
            <person name="Singh A."/>
            <person name="Wilkins M.J."/>
            <person name="Karaoz U."/>
            <person name="Brodie E.L."/>
            <person name="Williams K.H."/>
            <person name="Hubbard S.S."/>
            <person name="Banfield J.F."/>
        </authorList>
    </citation>
    <scope>NUCLEOTIDE SEQUENCE [LARGE SCALE GENOMIC DNA]</scope>
</reference>
<evidence type="ECO:0000259" key="1">
    <source>
        <dbReference type="PROSITE" id="PS51186"/>
    </source>
</evidence>
<dbReference type="Gene3D" id="3.40.630.30">
    <property type="match status" value="1"/>
</dbReference>
<dbReference type="Proteomes" id="UP000178848">
    <property type="component" value="Unassembled WGS sequence"/>
</dbReference>
<evidence type="ECO:0000313" key="3">
    <source>
        <dbReference type="Proteomes" id="UP000178848"/>
    </source>
</evidence>
<gene>
    <name evidence="2" type="ORF">A2361_02060</name>
</gene>
<feature type="domain" description="N-acetyltransferase" evidence="1">
    <location>
        <begin position="17"/>
        <end position="182"/>
    </location>
</feature>